<feature type="transmembrane region" description="Helical" evidence="1">
    <location>
        <begin position="141"/>
        <end position="160"/>
    </location>
</feature>
<evidence type="ECO:0000256" key="1">
    <source>
        <dbReference type="SAM" id="Phobius"/>
    </source>
</evidence>
<name>A0A1H6BNB1_9SPHI</name>
<organism evidence="3 4">
    <name type="scientific">Sphingobacterium lactis</name>
    <dbReference type="NCBI Taxonomy" id="797291"/>
    <lineage>
        <taxon>Bacteria</taxon>
        <taxon>Pseudomonadati</taxon>
        <taxon>Bacteroidota</taxon>
        <taxon>Sphingobacteriia</taxon>
        <taxon>Sphingobacteriales</taxon>
        <taxon>Sphingobacteriaceae</taxon>
        <taxon>Sphingobacterium</taxon>
    </lineage>
</organism>
<dbReference type="AlphaFoldDB" id="A0A1H6BNB1"/>
<proteinExistence type="predicted"/>
<accession>A0A1H6BNB1</accession>
<sequence>MYHYFFLDKHTATYRHEIGIILDQPRLLQINSTMTEILPYILSLFVGIGLAAATGFRVFLPIFFLSFGTYMGWIPLDSSYAWIGGLPAVIATGIATVIEILAYYIPFVDNILDSITVPLATVAGSILFASQFTEMNDWAQWPLAIIAGGGTAATISSVLAGTRAASSGTTAGLGNPIISTVETVGSTIMSVFAIFLPILAGILVIIILFLAIKYGKRIFQKFKGRRTQEQL</sequence>
<feature type="transmembrane region" description="Helical" evidence="1">
    <location>
        <begin position="80"/>
        <end position="105"/>
    </location>
</feature>
<dbReference type="Pfam" id="PF13548">
    <property type="entry name" value="DUF4126"/>
    <property type="match status" value="1"/>
</dbReference>
<feature type="domain" description="DUF4126" evidence="2">
    <location>
        <begin position="44"/>
        <end position="213"/>
    </location>
</feature>
<keyword evidence="1" id="KW-0812">Transmembrane</keyword>
<protein>
    <recommendedName>
        <fullName evidence="2">DUF4126 domain-containing protein</fullName>
    </recommendedName>
</protein>
<evidence type="ECO:0000313" key="4">
    <source>
        <dbReference type="Proteomes" id="UP000236731"/>
    </source>
</evidence>
<evidence type="ECO:0000259" key="2">
    <source>
        <dbReference type="Pfam" id="PF13548"/>
    </source>
</evidence>
<keyword evidence="1" id="KW-0472">Membrane</keyword>
<dbReference type="InterPro" id="IPR025196">
    <property type="entry name" value="DUF4126"/>
</dbReference>
<keyword evidence="1" id="KW-1133">Transmembrane helix</keyword>
<keyword evidence="4" id="KW-1185">Reference proteome</keyword>
<feature type="transmembrane region" description="Helical" evidence="1">
    <location>
        <begin position="37"/>
        <end position="60"/>
    </location>
</feature>
<dbReference type="RefSeq" id="WP_200818830.1">
    <property type="nucleotide sequence ID" value="NZ_CP049246.1"/>
</dbReference>
<feature type="transmembrane region" description="Helical" evidence="1">
    <location>
        <begin position="188"/>
        <end position="212"/>
    </location>
</feature>
<dbReference type="EMBL" id="FNUT01000011">
    <property type="protein sequence ID" value="SEG62122.1"/>
    <property type="molecule type" value="Genomic_DNA"/>
</dbReference>
<gene>
    <name evidence="3" type="ORF">SAMN05421877_11118</name>
</gene>
<feature type="transmembrane region" description="Helical" evidence="1">
    <location>
        <begin position="111"/>
        <end position="129"/>
    </location>
</feature>
<evidence type="ECO:0000313" key="3">
    <source>
        <dbReference type="EMBL" id="SEG62122.1"/>
    </source>
</evidence>
<reference evidence="4" key="1">
    <citation type="submission" date="2016-10" db="EMBL/GenBank/DDBJ databases">
        <authorList>
            <person name="Varghese N."/>
            <person name="Submissions S."/>
        </authorList>
    </citation>
    <scope>NUCLEOTIDE SEQUENCE [LARGE SCALE GENOMIC DNA]</scope>
    <source>
        <strain evidence="4">DSM 22361</strain>
    </source>
</reference>
<dbReference type="Proteomes" id="UP000236731">
    <property type="component" value="Unassembled WGS sequence"/>
</dbReference>